<sequence length="114" mass="13054">MPVIRRNPRPPGPNEPYLTQDHSVIRMIKRALSRAEQGNLDRLRVMAAEIGVAWMDEDDDGRVRLALFDCAVLRLVRPYLHNPRISEASFDAEMQSLRTLCHSSIYYDVCASDL</sequence>
<evidence type="ECO:0000313" key="1">
    <source>
        <dbReference type="EMBL" id="KAG7402698.1"/>
    </source>
</evidence>
<name>A0A8J5NFG1_FUSOX</name>
<evidence type="ECO:0000313" key="2">
    <source>
        <dbReference type="Proteomes" id="UP000694050"/>
    </source>
</evidence>
<dbReference type="Proteomes" id="UP000694050">
    <property type="component" value="Unassembled WGS sequence"/>
</dbReference>
<gene>
    <name evidence="1" type="ORF">Forpe1208_v017034</name>
</gene>
<accession>A0A8J5NFG1</accession>
<reference evidence="1" key="1">
    <citation type="submission" date="2021-04" db="EMBL/GenBank/DDBJ databases">
        <title>First draft genome resource for Brassicaceae pathogens Fusarium oxysporum f. sp. raphani and Fusarium oxysporum f. sp. rapae.</title>
        <authorList>
            <person name="Asai S."/>
        </authorList>
    </citation>
    <scope>NUCLEOTIDE SEQUENCE</scope>
    <source>
        <strain evidence="1">Tf1208</strain>
    </source>
</reference>
<comment type="caution">
    <text evidence="1">The sequence shown here is derived from an EMBL/GenBank/DDBJ whole genome shotgun (WGS) entry which is preliminary data.</text>
</comment>
<proteinExistence type="predicted"/>
<dbReference type="AlphaFoldDB" id="A0A8J5NFG1"/>
<organism evidence="1 2">
    <name type="scientific">Fusarium oxysporum f. sp. rapae</name>
    <dbReference type="NCBI Taxonomy" id="485398"/>
    <lineage>
        <taxon>Eukaryota</taxon>
        <taxon>Fungi</taxon>
        <taxon>Dikarya</taxon>
        <taxon>Ascomycota</taxon>
        <taxon>Pezizomycotina</taxon>
        <taxon>Sordariomycetes</taxon>
        <taxon>Hypocreomycetidae</taxon>
        <taxon>Hypocreales</taxon>
        <taxon>Nectriaceae</taxon>
        <taxon>Fusarium</taxon>
        <taxon>Fusarium oxysporum species complex</taxon>
    </lineage>
</organism>
<dbReference type="EMBL" id="JAELUQ010000017">
    <property type="protein sequence ID" value="KAG7402698.1"/>
    <property type="molecule type" value="Genomic_DNA"/>
</dbReference>
<protein>
    <submittedName>
        <fullName evidence="1">Uncharacterized protein</fullName>
    </submittedName>
</protein>